<dbReference type="InterPro" id="IPR011009">
    <property type="entry name" value="Kinase-like_dom_sf"/>
</dbReference>
<dbReference type="Gene3D" id="3.30.60.10">
    <property type="entry name" value="Endochitinase-like"/>
    <property type="match status" value="1"/>
</dbReference>
<feature type="disulfide bond" evidence="2">
    <location>
        <begin position="474"/>
        <end position="488"/>
    </location>
</feature>
<gene>
    <name evidence="5" type="ORF">QIS74_03864</name>
</gene>
<dbReference type="InterPro" id="IPR036861">
    <property type="entry name" value="Endochitinase-like_sf"/>
</dbReference>
<dbReference type="Proteomes" id="UP001327957">
    <property type="component" value="Unassembled WGS sequence"/>
</dbReference>
<dbReference type="InterPro" id="IPR001002">
    <property type="entry name" value="Chitin-bd_1"/>
</dbReference>
<feature type="domain" description="Chitin-binding type-1" evidence="4">
    <location>
        <begin position="456"/>
        <end position="501"/>
    </location>
</feature>
<dbReference type="SUPFAM" id="SSF56112">
    <property type="entry name" value="Protein kinase-like (PK-like)"/>
    <property type="match status" value="1"/>
</dbReference>
<dbReference type="SUPFAM" id="SSF57016">
    <property type="entry name" value="Plant lectins/antimicrobial peptides"/>
    <property type="match status" value="1"/>
</dbReference>
<feature type="region of interest" description="Disordered" evidence="3">
    <location>
        <begin position="319"/>
        <end position="339"/>
    </location>
</feature>
<dbReference type="InterPro" id="IPR051678">
    <property type="entry name" value="AGP_Transferase"/>
</dbReference>
<feature type="compositionally biased region" description="Basic and acidic residues" evidence="3">
    <location>
        <begin position="320"/>
        <end position="334"/>
    </location>
</feature>
<evidence type="ECO:0000313" key="5">
    <source>
        <dbReference type="EMBL" id="KAK6223019.1"/>
    </source>
</evidence>
<dbReference type="InterPro" id="IPR002575">
    <property type="entry name" value="Aminoglycoside_PTrfase"/>
</dbReference>
<dbReference type="PANTHER" id="PTHR21310">
    <property type="entry name" value="AMINOGLYCOSIDE PHOSPHOTRANSFERASE-RELATED-RELATED"/>
    <property type="match status" value="1"/>
</dbReference>
<reference evidence="5 6" key="1">
    <citation type="submission" date="2023-04" db="EMBL/GenBank/DDBJ databases">
        <title>Colletotrichum tabacum stain YC1 causing leaf anthracnose on Nicotiana tabacum(L.) cv.</title>
        <authorList>
            <person name="Ji Z."/>
            <person name="Wang M."/>
            <person name="Zhang J."/>
            <person name="Wang N."/>
            <person name="Zhou Z."/>
        </authorList>
    </citation>
    <scope>NUCLEOTIDE SEQUENCE [LARGE SCALE GENOMIC DNA]</scope>
    <source>
        <strain evidence="5 6">YC1</strain>
    </source>
</reference>
<comment type="caution">
    <text evidence="2">Lacks conserved residue(s) required for the propagation of feature annotation.</text>
</comment>
<dbReference type="EMBL" id="JASAOK010000016">
    <property type="protein sequence ID" value="KAK6223019.1"/>
    <property type="molecule type" value="Genomic_DNA"/>
</dbReference>
<dbReference type="GO" id="GO:0008061">
    <property type="term" value="F:chitin binding"/>
    <property type="evidence" value="ECO:0007669"/>
    <property type="project" value="UniProtKB-UniRule"/>
</dbReference>
<dbReference type="Pfam" id="PF01636">
    <property type="entry name" value="APH"/>
    <property type="match status" value="1"/>
</dbReference>
<protein>
    <recommendedName>
        <fullName evidence="4">Chitin-binding type-1 domain-containing protein</fullName>
    </recommendedName>
</protein>
<evidence type="ECO:0000256" key="2">
    <source>
        <dbReference type="PROSITE-ProRule" id="PRU00261"/>
    </source>
</evidence>
<sequence length="543" mass="58387">MVSNHDNSLPPELNWEPAVSMQAQADDCLQRTNWEALTRFASRAKGESPCKLHAPYTVGGSFLVRLLEFQDGTRWVARVQLRKSTPESSRKLLIDIDTTSLLKEKTKSPVPRIFAFELDDANATSSAFVLLEFLPGNNAADEARNYVRTDWGLIPLQHRQTFHRTMAAAHVQIASARLPQIGAVTRNADGRFTVGPIPGIGGPFDTAASFIQGWAARMKFPSDEGYLREHLPPSVVDEILEGNSQFPSRLAKLASDGKQFTRPGPFPIRHSDLFHSNVIVTKAYEVLGVVDWENSYTVPWELVDAPWFLSTVPRLLNRPDQYDDEGRPLDKDEAGQWADEESYDEMVREAELDAHTDNNLSQMLADRDCQVLASAIHRFTQGKMGFYGRVLDYVDANQPGFGNCKAAVPVLPPVATPKPGDPSPDCSSGGTSDHCGAGCQSYFGSCASGSSGVSTNGSCGKNGNTCKGSVFGDCCSSSGYCGKTTGHCAAGCKSGFGTCSSGSGNISTDGACGPRNGKTRVGSSFGSCCSSAVYCGNSAFHCG</sequence>
<dbReference type="AlphaFoldDB" id="A0AAV9TJJ0"/>
<keyword evidence="2" id="KW-1015">Disulfide bond</keyword>
<evidence type="ECO:0000259" key="4">
    <source>
        <dbReference type="PROSITE" id="PS50941"/>
    </source>
</evidence>
<proteinExistence type="predicted"/>
<evidence type="ECO:0000256" key="1">
    <source>
        <dbReference type="ARBA" id="ARBA00022669"/>
    </source>
</evidence>
<accession>A0AAV9TJJ0</accession>
<organism evidence="5 6">
    <name type="scientific">Colletotrichum tabaci</name>
    <dbReference type="NCBI Taxonomy" id="1209068"/>
    <lineage>
        <taxon>Eukaryota</taxon>
        <taxon>Fungi</taxon>
        <taxon>Dikarya</taxon>
        <taxon>Ascomycota</taxon>
        <taxon>Pezizomycotina</taxon>
        <taxon>Sordariomycetes</taxon>
        <taxon>Hypocreomycetidae</taxon>
        <taxon>Glomerellales</taxon>
        <taxon>Glomerellaceae</taxon>
        <taxon>Colletotrichum</taxon>
        <taxon>Colletotrichum destructivum species complex</taxon>
    </lineage>
</organism>
<keyword evidence="6" id="KW-1185">Reference proteome</keyword>
<comment type="caution">
    <text evidence="5">The sequence shown here is derived from an EMBL/GenBank/DDBJ whole genome shotgun (WGS) entry which is preliminary data.</text>
</comment>
<dbReference type="CDD" id="cd11618">
    <property type="entry name" value="ChtBD1_1"/>
    <property type="match status" value="1"/>
</dbReference>
<keyword evidence="1 2" id="KW-0147">Chitin-binding</keyword>
<dbReference type="PANTHER" id="PTHR21310:SF37">
    <property type="entry name" value="AMINOGLYCOSIDE PHOSPHOTRANSFERASE DOMAIN-CONTAINING PROTEIN"/>
    <property type="match status" value="1"/>
</dbReference>
<evidence type="ECO:0000313" key="6">
    <source>
        <dbReference type="Proteomes" id="UP001327957"/>
    </source>
</evidence>
<evidence type="ECO:0000256" key="3">
    <source>
        <dbReference type="SAM" id="MobiDB-lite"/>
    </source>
</evidence>
<dbReference type="PROSITE" id="PS50941">
    <property type="entry name" value="CHIT_BIND_I_2"/>
    <property type="match status" value="1"/>
</dbReference>
<name>A0AAV9TJJ0_9PEZI</name>